<evidence type="ECO:0000256" key="1">
    <source>
        <dbReference type="SAM" id="MobiDB-lite"/>
    </source>
</evidence>
<dbReference type="OrthoDB" id="3265734at2759"/>
<evidence type="ECO:0000313" key="3">
    <source>
        <dbReference type="EMBL" id="TFK22253.1"/>
    </source>
</evidence>
<dbReference type="Gene3D" id="2.60.120.260">
    <property type="entry name" value="Galactose-binding domain-like"/>
    <property type="match status" value="1"/>
</dbReference>
<sequence length="312" mass="33461">MSQPIILQQGRQIDDKDDAVILTPANGWGAHGDFNEFRSTTSLPSVPGAVAVVRFTGTGISVLGTIASIRANSGIAPVSVYMVDTNSTTESRFEGTPRDEPQYNSTFYQITDLPFGPHFLIIRHVVGELWLDSFMLHGENTAAPGTKDSVDVDVPPSQGNGAITSHPGVIIGGTLGGVALVALAILAFSFIRHRRRVKATRSEILDPPVKAYYPNTIHAHGPSMQCSMLESQCLGSGTHRPGRYPTTLRSPPKQLSSTMNRNNVLSALSLSFLSSIMTSQLTSPRSQNTRDSTAGSNPDIRIETLGADSPTY</sequence>
<evidence type="ECO:0000256" key="2">
    <source>
        <dbReference type="SAM" id="Phobius"/>
    </source>
</evidence>
<accession>A0A5C3KR28</accession>
<dbReference type="STRING" id="230819.A0A5C3KR28"/>
<dbReference type="AlphaFoldDB" id="A0A5C3KR28"/>
<keyword evidence="2" id="KW-0812">Transmembrane</keyword>
<gene>
    <name evidence="3" type="ORF">FA15DRAFT_706520</name>
</gene>
<protein>
    <submittedName>
        <fullName evidence="3">Uncharacterized protein</fullName>
    </submittedName>
</protein>
<feature type="region of interest" description="Disordered" evidence="1">
    <location>
        <begin position="280"/>
        <end position="312"/>
    </location>
</feature>
<reference evidence="3 4" key="1">
    <citation type="journal article" date="2019" name="Nat. Ecol. Evol.">
        <title>Megaphylogeny resolves global patterns of mushroom evolution.</title>
        <authorList>
            <person name="Varga T."/>
            <person name="Krizsan K."/>
            <person name="Foldi C."/>
            <person name="Dima B."/>
            <person name="Sanchez-Garcia M."/>
            <person name="Sanchez-Ramirez S."/>
            <person name="Szollosi G.J."/>
            <person name="Szarkandi J.G."/>
            <person name="Papp V."/>
            <person name="Albert L."/>
            <person name="Andreopoulos W."/>
            <person name="Angelini C."/>
            <person name="Antonin V."/>
            <person name="Barry K.W."/>
            <person name="Bougher N.L."/>
            <person name="Buchanan P."/>
            <person name="Buyck B."/>
            <person name="Bense V."/>
            <person name="Catcheside P."/>
            <person name="Chovatia M."/>
            <person name="Cooper J."/>
            <person name="Damon W."/>
            <person name="Desjardin D."/>
            <person name="Finy P."/>
            <person name="Geml J."/>
            <person name="Haridas S."/>
            <person name="Hughes K."/>
            <person name="Justo A."/>
            <person name="Karasinski D."/>
            <person name="Kautmanova I."/>
            <person name="Kiss B."/>
            <person name="Kocsube S."/>
            <person name="Kotiranta H."/>
            <person name="LaButti K.M."/>
            <person name="Lechner B.E."/>
            <person name="Liimatainen K."/>
            <person name="Lipzen A."/>
            <person name="Lukacs Z."/>
            <person name="Mihaltcheva S."/>
            <person name="Morgado L.N."/>
            <person name="Niskanen T."/>
            <person name="Noordeloos M.E."/>
            <person name="Ohm R.A."/>
            <person name="Ortiz-Santana B."/>
            <person name="Ovrebo C."/>
            <person name="Racz N."/>
            <person name="Riley R."/>
            <person name="Savchenko A."/>
            <person name="Shiryaev A."/>
            <person name="Soop K."/>
            <person name="Spirin V."/>
            <person name="Szebenyi C."/>
            <person name="Tomsovsky M."/>
            <person name="Tulloss R.E."/>
            <person name="Uehling J."/>
            <person name="Grigoriev I.V."/>
            <person name="Vagvolgyi C."/>
            <person name="Papp T."/>
            <person name="Martin F.M."/>
            <person name="Miettinen O."/>
            <person name="Hibbett D.S."/>
            <person name="Nagy L.G."/>
        </authorList>
    </citation>
    <scope>NUCLEOTIDE SEQUENCE [LARGE SCALE GENOMIC DNA]</scope>
    <source>
        <strain evidence="3 4">CBS 121175</strain>
    </source>
</reference>
<feature type="transmembrane region" description="Helical" evidence="2">
    <location>
        <begin position="169"/>
        <end position="191"/>
    </location>
</feature>
<feature type="region of interest" description="Disordered" evidence="1">
    <location>
        <begin position="237"/>
        <end position="258"/>
    </location>
</feature>
<evidence type="ECO:0000313" key="4">
    <source>
        <dbReference type="Proteomes" id="UP000307440"/>
    </source>
</evidence>
<name>A0A5C3KR28_COPMA</name>
<keyword evidence="2" id="KW-0472">Membrane</keyword>
<feature type="compositionally biased region" description="Polar residues" evidence="1">
    <location>
        <begin position="280"/>
        <end position="296"/>
    </location>
</feature>
<keyword evidence="4" id="KW-1185">Reference proteome</keyword>
<proteinExistence type="predicted"/>
<feature type="compositionally biased region" description="Polar residues" evidence="1">
    <location>
        <begin position="247"/>
        <end position="258"/>
    </location>
</feature>
<dbReference type="EMBL" id="ML210245">
    <property type="protein sequence ID" value="TFK22253.1"/>
    <property type="molecule type" value="Genomic_DNA"/>
</dbReference>
<organism evidence="3 4">
    <name type="scientific">Coprinopsis marcescibilis</name>
    <name type="common">Agaric fungus</name>
    <name type="synonym">Psathyrella marcescibilis</name>
    <dbReference type="NCBI Taxonomy" id="230819"/>
    <lineage>
        <taxon>Eukaryota</taxon>
        <taxon>Fungi</taxon>
        <taxon>Dikarya</taxon>
        <taxon>Basidiomycota</taxon>
        <taxon>Agaricomycotina</taxon>
        <taxon>Agaricomycetes</taxon>
        <taxon>Agaricomycetidae</taxon>
        <taxon>Agaricales</taxon>
        <taxon>Agaricineae</taxon>
        <taxon>Psathyrellaceae</taxon>
        <taxon>Coprinopsis</taxon>
    </lineage>
</organism>
<keyword evidence="2" id="KW-1133">Transmembrane helix</keyword>
<dbReference type="Proteomes" id="UP000307440">
    <property type="component" value="Unassembled WGS sequence"/>
</dbReference>